<keyword evidence="3" id="KW-1185">Reference proteome</keyword>
<proteinExistence type="predicted"/>
<dbReference type="Proteomes" id="UP001231518">
    <property type="component" value="Chromosome 17"/>
</dbReference>
<dbReference type="Pfam" id="PF00078">
    <property type="entry name" value="RVT_1"/>
    <property type="match status" value="1"/>
</dbReference>
<dbReference type="InterPro" id="IPR000477">
    <property type="entry name" value="RT_dom"/>
</dbReference>
<dbReference type="InterPro" id="IPR043128">
    <property type="entry name" value="Rev_trsase/Diguanyl_cyclase"/>
</dbReference>
<reference evidence="2" key="1">
    <citation type="submission" date="2023-03" db="EMBL/GenBank/DDBJ databases">
        <title>Chromosome-level genomes of two armyworms, Mythimna separata and Mythimna loreyi, provide insights into the biosynthesis and reception of sex pheromones.</title>
        <authorList>
            <person name="Zhao H."/>
        </authorList>
    </citation>
    <scope>NUCLEOTIDE SEQUENCE</scope>
    <source>
        <strain evidence="2">BeijingLab</strain>
        <tissue evidence="2">Pupa</tissue>
    </source>
</reference>
<dbReference type="EMBL" id="JARGEI010000021">
    <property type="protein sequence ID" value="KAJ8712088.1"/>
    <property type="molecule type" value="Genomic_DNA"/>
</dbReference>
<dbReference type="GO" id="GO:0003824">
    <property type="term" value="F:catalytic activity"/>
    <property type="evidence" value="ECO:0007669"/>
    <property type="project" value="InterPro"/>
</dbReference>
<organism evidence="2 3">
    <name type="scientific">Mythimna separata</name>
    <name type="common">Oriental armyworm</name>
    <name type="synonym">Pseudaletia separata</name>
    <dbReference type="NCBI Taxonomy" id="271217"/>
    <lineage>
        <taxon>Eukaryota</taxon>
        <taxon>Metazoa</taxon>
        <taxon>Ecdysozoa</taxon>
        <taxon>Arthropoda</taxon>
        <taxon>Hexapoda</taxon>
        <taxon>Insecta</taxon>
        <taxon>Pterygota</taxon>
        <taxon>Neoptera</taxon>
        <taxon>Endopterygota</taxon>
        <taxon>Lepidoptera</taxon>
        <taxon>Glossata</taxon>
        <taxon>Ditrysia</taxon>
        <taxon>Noctuoidea</taxon>
        <taxon>Noctuidae</taxon>
        <taxon>Noctuinae</taxon>
        <taxon>Hadenini</taxon>
        <taxon>Mythimna</taxon>
    </lineage>
</organism>
<dbReference type="Gene3D" id="3.30.70.270">
    <property type="match status" value="1"/>
</dbReference>
<dbReference type="GO" id="GO:0071897">
    <property type="term" value="P:DNA biosynthetic process"/>
    <property type="evidence" value="ECO:0007669"/>
    <property type="project" value="UniProtKB-ARBA"/>
</dbReference>
<protein>
    <recommendedName>
        <fullName evidence="1">Reverse transcriptase domain-containing protein</fullName>
    </recommendedName>
</protein>
<dbReference type="PROSITE" id="PS50878">
    <property type="entry name" value="RT_POL"/>
    <property type="match status" value="1"/>
</dbReference>
<dbReference type="Pfam" id="PF14529">
    <property type="entry name" value="Exo_endo_phos_2"/>
    <property type="match status" value="1"/>
</dbReference>
<evidence type="ECO:0000259" key="1">
    <source>
        <dbReference type="PROSITE" id="PS50878"/>
    </source>
</evidence>
<name>A0AAD8DP28_MYTSE</name>
<dbReference type="SUPFAM" id="SSF56219">
    <property type="entry name" value="DNase I-like"/>
    <property type="match status" value="1"/>
</dbReference>
<accession>A0AAD8DP28</accession>
<sequence>MSDSRLTELNLALTTIKWDIIGLCETRRNSESIEEFSDFIFYHASGVSGRNGVGFLIKKHLKNNIISLKSFSDRVATLEIKTSDDMIWSFIQVYAPTESYSKEDIDLFYHTIDSAIDFVNSKNLVILGDFNAKVGKRQKGEDAVMGSFSYGKRTRHGQKLVEYALENNCIIVNTMFNRKSHKKWTWRSPDGRYYNEIDFILTNKSNNIHNFDIINNFNFNTDHRMIRCKLYVKLKHKRPHIKAVNYIRNLPLVSGESAISWENKFMKALCTTVEIQDQYNKFENVMKNLLQLLPQKEKTKKHYVSQETKHLLEQRKLLYKEKRTKEIIFRITQISKEINRNISREKKKYRQHTLEKLIKRTGALRKAYKELSDKNEWAINLKNKRGNILFSRPDIINEATRFYKELYTNDQQNNMNELNLQRNFYDHNTSGGPILLETERFLTSEIEYAILTQKNDKTPGSDNIANEVLKSLCIPLLKPLQFLFNNILREEKTPEQWSKSTITLLHKKGDRSELGNYRPISLMTNLYKIFSKVILNRVTKILDENQPCEQAGFRKKYSTTDHLQVVTQVIEKANEYGKTIYMCFVDYQKAFDSLHYDAIWTALSRQGIDAKYINLIKSVYSKCRAKVKLEREGVEFPVQKGVRQGDPLSPKLFSAVLESVFRCLEWDNKGIKVNGELLSHLRFADDIVVFAETATELECMISELAIESKKVGLSLNASKTKIITNGEHQDVIIENAKIEFVDDYVYLGQLVSFENCIEKEINRRIALAWRKYWGLKEIMKSKEISLHIKKKVYETAILPCLVYGCQTWSLRREDEEKIAICQRKMERSMLCIKKLDKIKNEIIRRKTKLTDVKQRIRLLKWNWAGHVCRLECTRWTKRATEWIPLDGKRKQGRQRKRWRDIFTQRCGPNWMQKARDRQAWSDLGEAYAAEATATNSEDEPE</sequence>
<dbReference type="InterPro" id="IPR043502">
    <property type="entry name" value="DNA/RNA_pol_sf"/>
</dbReference>
<dbReference type="AlphaFoldDB" id="A0AAD8DP28"/>
<dbReference type="PANTHER" id="PTHR47027">
    <property type="entry name" value="REVERSE TRANSCRIPTASE DOMAIN-CONTAINING PROTEIN"/>
    <property type="match status" value="1"/>
</dbReference>
<dbReference type="CDD" id="cd09076">
    <property type="entry name" value="L1-EN"/>
    <property type="match status" value="1"/>
</dbReference>
<evidence type="ECO:0000313" key="3">
    <source>
        <dbReference type="Proteomes" id="UP001231518"/>
    </source>
</evidence>
<dbReference type="CDD" id="cd01650">
    <property type="entry name" value="RT_nLTR_like"/>
    <property type="match status" value="1"/>
</dbReference>
<dbReference type="InterPro" id="IPR036691">
    <property type="entry name" value="Endo/exonu/phosph_ase_sf"/>
</dbReference>
<dbReference type="Gene3D" id="3.60.10.10">
    <property type="entry name" value="Endonuclease/exonuclease/phosphatase"/>
    <property type="match status" value="1"/>
</dbReference>
<comment type="caution">
    <text evidence="2">The sequence shown here is derived from an EMBL/GenBank/DDBJ whole genome shotgun (WGS) entry which is preliminary data.</text>
</comment>
<dbReference type="SUPFAM" id="SSF56672">
    <property type="entry name" value="DNA/RNA polymerases"/>
    <property type="match status" value="1"/>
</dbReference>
<dbReference type="PANTHER" id="PTHR47027:SF20">
    <property type="entry name" value="REVERSE TRANSCRIPTASE-LIKE PROTEIN WITH RNA-DIRECTED DNA POLYMERASE DOMAIN"/>
    <property type="match status" value="1"/>
</dbReference>
<gene>
    <name evidence="2" type="ORF">PYW07_004930</name>
</gene>
<feature type="domain" description="Reverse transcriptase" evidence="1">
    <location>
        <begin position="486"/>
        <end position="751"/>
    </location>
</feature>
<evidence type="ECO:0000313" key="2">
    <source>
        <dbReference type="EMBL" id="KAJ8712088.1"/>
    </source>
</evidence>
<dbReference type="InterPro" id="IPR005135">
    <property type="entry name" value="Endo/exonuclease/phosphatase"/>
</dbReference>